<comment type="caution">
    <text evidence="3">The sequence shown here is derived from an EMBL/GenBank/DDBJ whole genome shotgun (WGS) entry which is preliminary data.</text>
</comment>
<dbReference type="InterPro" id="IPR003593">
    <property type="entry name" value="AAA+_ATPase"/>
</dbReference>
<dbReference type="InterPro" id="IPR038724">
    <property type="entry name" value="RepA"/>
</dbReference>
<dbReference type="SMART" id="SM00382">
    <property type="entry name" value="AAA"/>
    <property type="match status" value="1"/>
</dbReference>
<dbReference type="RefSeq" id="WP_123770579.1">
    <property type="nucleotide sequence ID" value="NZ_RKQN01000003.1"/>
</dbReference>
<feature type="domain" description="AAA+ ATPase" evidence="2">
    <location>
        <begin position="340"/>
        <end position="518"/>
    </location>
</feature>
<evidence type="ECO:0000313" key="4">
    <source>
        <dbReference type="Proteomes" id="UP000269708"/>
    </source>
</evidence>
<sequence>MTTRFESSGIPEELKAPARWVAWRYVERDGQPKPAKVPTDPKTGRNASPTDPATWADFQTAEAYARQHGVGIGLVLSAESGLCCIDLDATNDPAVQGVHRGILDEAAAAGAYVEASPSGKGWHIWVQHDEAVTAPRAVPGVECYTAERFITVTGASGQGRVVPMPDSLASRLAPCFAAPVAPVVAAASVELPAITDEALWKQAAEHFGDRFQAFWTGQWESLHPSQSEADHEFAIMLARFTSDPDQWLRLFLQSGMAATLERKKTKRHIQQYLSTTYDKARRIADDENYHITFGRRVAEALIARWNAMKASLAANLLEPFAEFIQKKVSVLKLVRGILGEGGLSVLYGAPGAGKSFLALDLCYAVATGQPWMGRDTRQGPVIYAAGEGVPGLRMRGKAIAKVKGCDAPNIFFLPHSLSTPDEGEKMAMVLDQVTARCGVPPALLIIDTLSRFFGEGDDENSAKDMKRFVGAISALMAKCPTLHVMIVHHSGKDADKGMRGSSALQGAADTVIQCRKDGDAHRAVVEKQKDGQDNIPLPFALDQVELGEDEDGEPITSCVVVHDHEGKARPLSGFAATGVKILRFLRQSVVEANGIASYADPIPLQAYHNQWYLERPGEKPDSVRKTDRRVLNNLREMKLIEWNGGESPIRLLPAFDGVTIE</sequence>
<proteinExistence type="predicted"/>
<dbReference type="CDD" id="cd01125">
    <property type="entry name" value="RepA_RSF1010_like"/>
    <property type="match status" value="1"/>
</dbReference>
<evidence type="ECO:0000256" key="1">
    <source>
        <dbReference type="SAM" id="MobiDB-lite"/>
    </source>
</evidence>
<protein>
    <submittedName>
        <fullName evidence="3">Primase-polymerase (Primpol)-like protein</fullName>
    </submittedName>
</protein>
<name>A0A3N4V6M0_9GAMM</name>
<feature type="region of interest" description="Disordered" evidence="1">
    <location>
        <begin position="29"/>
        <end position="52"/>
    </location>
</feature>
<evidence type="ECO:0000259" key="2">
    <source>
        <dbReference type="SMART" id="SM00382"/>
    </source>
</evidence>
<dbReference type="Gene3D" id="3.40.50.300">
    <property type="entry name" value="P-loop containing nucleotide triphosphate hydrolases"/>
    <property type="match status" value="1"/>
</dbReference>
<dbReference type="Proteomes" id="UP000269708">
    <property type="component" value="Unassembled WGS sequence"/>
</dbReference>
<dbReference type="Pfam" id="PF13481">
    <property type="entry name" value="AAA_25"/>
    <property type="match status" value="1"/>
</dbReference>
<organism evidence="3 4">
    <name type="scientific">Vulcaniibacterium tengchongense</name>
    <dbReference type="NCBI Taxonomy" id="1273429"/>
    <lineage>
        <taxon>Bacteria</taxon>
        <taxon>Pseudomonadati</taxon>
        <taxon>Pseudomonadota</taxon>
        <taxon>Gammaproteobacteria</taxon>
        <taxon>Lysobacterales</taxon>
        <taxon>Lysobacteraceae</taxon>
        <taxon>Vulcaniibacterium</taxon>
    </lineage>
</organism>
<gene>
    <name evidence="3" type="ORF">EDC50_2247</name>
</gene>
<dbReference type="AlphaFoldDB" id="A0A3N4V6M0"/>
<dbReference type="EMBL" id="RKQN01000003">
    <property type="protein sequence ID" value="RPE76995.1"/>
    <property type="molecule type" value="Genomic_DNA"/>
</dbReference>
<accession>A0A3N4V6M0</accession>
<dbReference type="InterPro" id="IPR027417">
    <property type="entry name" value="P-loop_NTPase"/>
</dbReference>
<dbReference type="OrthoDB" id="9763644at2"/>
<dbReference type="SUPFAM" id="SSF52540">
    <property type="entry name" value="P-loop containing nucleoside triphosphate hydrolases"/>
    <property type="match status" value="1"/>
</dbReference>
<reference evidence="3 4" key="1">
    <citation type="submission" date="2018-11" db="EMBL/GenBank/DDBJ databases">
        <title>Genomic Encyclopedia of Type Strains, Phase IV (KMG-IV): sequencing the most valuable type-strain genomes for metagenomic binning, comparative biology and taxonomic classification.</title>
        <authorList>
            <person name="Goeker M."/>
        </authorList>
    </citation>
    <scope>NUCLEOTIDE SEQUENCE [LARGE SCALE GENOMIC DNA]</scope>
    <source>
        <strain evidence="3 4">DSM 25623</strain>
    </source>
</reference>
<keyword evidence="4" id="KW-1185">Reference proteome</keyword>
<evidence type="ECO:0000313" key="3">
    <source>
        <dbReference type="EMBL" id="RPE76995.1"/>
    </source>
</evidence>